<dbReference type="CDD" id="cd03794">
    <property type="entry name" value="GT4_WbuB-like"/>
    <property type="match status" value="1"/>
</dbReference>
<accession>A0A2H1JJQ3</accession>
<dbReference type="PANTHER" id="PTHR45947">
    <property type="entry name" value="SULFOQUINOVOSYL TRANSFERASE SQD2"/>
    <property type="match status" value="1"/>
</dbReference>
<name>A0A2H1JJQ3_9MICO</name>
<evidence type="ECO:0000313" key="6">
    <source>
        <dbReference type="Proteomes" id="UP000234333"/>
    </source>
</evidence>
<keyword evidence="2" id="KW-0328">Glycosyltransferase</keyword>
<dbReference type="InterPro" id="IPR050194">
    <property type="entry name" value="Glycosyltransferase_grp1"/>
</dbReference>
<evidence type="ECO:0000313" key="5">
    <source>
        <dbReference type="EMBL" id="SMX87653.1"/>
    </source>
</evidence>
<dbReference type="Pfam" id="PF13579">
    <property type="entry name" value="Glyco_trans_4_4"/>
    <property type="match status" value="1"/>
</dbReference>
<reference evidence="5 6" key="1">
    <citation type="submission" date="2017-03" db="EMBL/GenBank/DDBJ databases">
        <authorList>
            <person name="Afonso C.L."/>
            <person name="Miller P.J."/>
            <person name="Scott M.A."/>
            <person name="Spackman E."/>
            <person name="Goraichik I."/>
            <person name="Dimitrov K.M."/>
            <person name="Suarez D.L."/>
            <person name="Swayne D.E."/>
        </authorList>
    </citation>
    <scope>NUCLEOTIDE SEQUENCE [LARGE SCALE GENOMIC DNA]</scope>
    <source>
        <strain evidence="5 6">CIP 102111</strain>
    </source>
</reference>
<dbReference type="AlphaFoldDB" id="A0A2H1JJQ3"/>
<feature type="domain" description="Glycosyltransferase subfamily 4-like N-terminal" evidence="4">
    <location>
        <begin position="15"/>
        <end position="130"/>
    </location>
</feature>
<proteinExistence type="predicted"/>
<organism evidence="5 6">
    <name type="scientific">Brevibacterium casei CIP 102111</name>
    <dbReference type="NCBI Taxonomy" id="1255625"/>
    <lineage>
        <taxon>Bacteria</taxon>
        <taxon>Bacillati</taxon>
        <taxon>Actinomycetota</taxon>
        <taxon>Actinomycetes</taxon>
        <taxon>Micrococcales</taxon>
        <taxon>Brevibacteriaceae</taxon>
        <taxon>Brevibacterium</taxon>
    </lineage>
</organism>
<evidence type="ECO:0000256" key="3">
    <source>
        <dbReference type="ARBA" id="ARBA00022679"/>
    </source>
</evidence>
<dbReference type="GO" id="GO:0016758">
    <property type="term" value="F:hexosyltransferase activity"/>
    <property type="evidence" value="ECO:0007669"/>
    <property type="project" value="TreeGrafter"/>
</dbReference>
<evidence type="ECO:0000256" key="1">
    <source>
        <dbReference type="ARBA" id="ARBA00021292"/>
    </source>
</evidence>
<dbReference type="Pfam" id="PF13692">
    <property type="entry name" value="Glyco_trans_1_4"/>
    <property type="match status" value="1"/>
</dbReference>
<sequence length="330" mass="35600">MTRQMLDQSVAAAGAITAVLRRMRGPHRPDVVISTTPALPTLLAGDFVSRMLKVPHIAEIRDAWPDLIHELSLVTNAAGRYLPLTITGPLEDTVLPTYLTRAQRRAAAVIVTTESFCERLRHRGINAAVVRSGVSGAEIETDTYEQPSALEKGPGANLLYVGTVGRSQDLASAIRASVRVPGVRLRIVGDGADKAELVSLSASLRAGVEFFPQAVESELASHWDWADAGLVSLGDVPAHTRTVPSKLYSLMVRRVPILGIVAGEAAEIIKINGAGRVARPGDIESIAESMSAFAEADVRPSERAREWTIENASVEVMGREYERILKEVCR</sequence>
<dbReference type="PANTHER" id="PTHR45947:SF3">
    <property type="entry name" value="SULFOQUINOVOSYL TRANSFERASE SQD2"/>
    <property type="match status" value="1"/>
</dbReference>
<dbReference type="InterPro" id="IPR028098">
    <property type="entry name" value="Glyco_trans_4-like_N"/>
</dbReference>
<gene>
    <name evidence="5" type="ORF">BC102111_02341</name>
</gene>
<dbReference type="Gene3D" id="3.40.50.2000">
    <property type="entry name" value="Glycogen Phosphorylase B"/>
    <property type="match status" value="2"/>
</dbReference>
<evidence type="ECO:0000256" key="2">
    <source>
        <dbReference type="ARBA" id="ARBA00022676"/>
    </source>
</evidence>
<dbReference type="EMBL" id="FXZC01000004">
    <property type="protein sequence ID" value="SMX87653.1"/>
    <property type="molecule type" value="Genomic_DNA"/>
</dbReference>
<dbReference type="SUPFAM" id="SSF53756">
    <property type="entry name" value="UDP-Glycosyltransferase/glycogen phosphorylase"/>
    <property type="match status" value="1"/>
</dbReference>
<dbReference type="Proteomes" id="UP000234333">
    <property type="component" value="Unassembled WGS sequence"/>
</dbReference>
<keyword evidence="3 5" id="KW-0808">Transferase</keyword>
<protein>
    <recommendedName>
        <fullName evidence="1">D-inositol 3-phosphate glycosyltransferase</fullName>
    </recommendedName>
</protein>
<evidence type="ECO:0000259" key="4">
    <source>
        <dbReference type="Pfam" id="PF13579"/>
    </source>
</evidence>